<evidence type="ECO:0000256" key="4">
    <source>
        <dbReference type="ARBA" id="ARBA00022737"/>
    </source>
</evidence>
<evidence type="ECO:0000256" key="12">
    <source>
        <dbReference type="SAM" id="Phobius"/>
    </source>
</evidence>
<feature type="transmembrane region" description="Helical" evidence="12">
    <location>
        <begin position="394"/>
        <end position="413"/>
    </location>
</feature>
<evidence type="ECO:0000256" key="8">
    <source>
        <dbReference type="ARBA" id="ARBA00023136"/>
    </source>
</evidence>
<feature type="compositionally biased region" description="Low complexity" evidence="11">
    <location>
        <begin position="1158"/>
        <end position="1172"/>
    </location>
</feature>
<evidence type="ECO:0000256" key="1">
    <source>
        <dbReference type="ARBA" id="ARBA00004141"/>
    </source>
</evidence>
<feature type="compositionally biased region" description="Polar residues" evidence="11">
    <location>
        <begin position="1007"/>
        <end position="1038"/>
    </location>
</feature>
<feature type="repeat" description="ANK" evidence="10">
    <location>
        <begin position="169"/>
        <end position="201"/>
    </location>
</feature>
<feature type="region of interest" description="Disordered" evidence="11">
    <location>
        <begin position="1"/>
        <end position="26"/>
    </location>
</feature>
<dbReference type="PANTHER" id="PTHR10117">
    <property type="entry name" value="TRANSIENT RECEPTOR POTENTIAL CHANNEL"/>
    <property type="match status" value="1"/>
</dbReference>
<keyword evidence="5 12" id="KW-1133">Transmembrane helix</keyword>
<evidence type="ECO:0000259" key="13">
    <source>
        <dbReference type="SMART" id="SM01420"/>
    </source>
</evidence>
<feature type="region of interest" description="Disordered" evidence="11">
    <location>
        <begin position="971"/>
        <end position="1219"/>
    </location>
</feature>
<evidence type="ECO:0000256" key="10">
    <source>
        <dbReference type="PROSITE-ProRule" id="PRU00023"/>
    </source>
</evidence>
<dbReference type="InterPro" id="IPR002110">
    <property type="entry name" value="Ankyrin_rpt"/>
</dbReference>
<evidence type="ECO:0000313" key="15">
    <source>
        <dbReference type="Proteomes" id="UP001445076"/>
    </source>
</evidence>
<feature type="transmembrane region" description="Helical" evidence="12">
    <location>
        <begin position="524"/>
        <end position="549"/>
    </location>
</feature>
<dbReference type="InterPro" id="IPR036770">
    <property type="entry name" value="Ankyrin_rpt-contain_sf"/>
</dbReference>
<dbReference type="NCBIfam" id="TIGR00870">
    <property type="entry name" value="trp"/>
    <property type="match status" value="1"/>
</dbReference>
<feature type="compositionally biased region" description="Polar residues" evidence="11">
    <location>
        <begin position="1051"/>
        <end position="1071"/>
    </location>
</feature>
<evidence type="ECO:0000256" key="7">
    <source>
        <dbReference type="ARBA" id="ARBA00023065"/>
    </source>
</evidence>
<dbReference type="InterPro" id="IPR005821">
    <property type="entry name" value="Ion_trans_dom"/>
</dbReference>
<keyword evidence="15" id="KW-1185">Reference proteome</keyword>
<keyword evidence="3 12" id="KW-0812">Transmembrane</keyword>
<gene>
    <name evidence="14" type="ORF">OTU49_015110</name>
</gene>
<keyword evidence="9" id="KW-0407">Ion channel</keyword>
<feature type="domain" description="Transient receptor ion channel" evidence="13">
    <location>
        <begin position="204"/>
        <end position="266"/>
    </location>
</feature>
<dbReference type="PANTHER" id="PTHR10117:SF51">
    <property type="entry name" value="TRANSIENT RECEPTOR POTENTIAL PROTEIN"/>
    <property type="match status" value="1"/>
</dbReference>
<feature type="compositionally biased region" description="Low complexity" evidence="11">
    <location>
        <begin position="975"/>
        <end position="991"/>
    </location>
</feature>
<keyword evidence="8 12" id="KW-0472">Membrane</keyword>
<name>A0AAW0YDF7_CHEQU</name>
<dbReference type="PRINTS" id="PR01097">
    <property type="entry name" value="TRNSRECEPTRP"/>
</dbReference>
<evidence type="ECO:0000256" key="2">
    <source>
        <dbReference type="ARBA" id="ARBA00022448"/>
    </source>
</evidence>
<evidence type="ECO:0000313" key="14">
    <source>
        <dbReference type="EMBL" id="KAK8749884.1"/>
    </source>
</evidence>
<dbReference type="SUPFAM" id="SSF48403">
    <property type="entry name" value="Ankyrin repeat"/>
    <property type="match status" value="1"/>
</dbReference>
<evidence type="ECO:0000256" key="5">
    <source>
        <dbReference type="ARBA" id="ARBA00022989"/>
    </source>
</evidence>
<dbReference type="SMART" id="SM00248">
    <property type="entry name" value="ANK"/>
    <property type="match status" value="3"/>
</dbReference>
<dbReference type="CDD" id="cd23650">
    <property type="entry name" value="TRP_CaM_bind1"/>
    <property type="match status" value="1"/>
</dbReference>
<dbReference type="Pfam" id="PF00520">
    <property type="entry name" value="Ion_trans"/>
    <property type="match status" value="1"/>
</dbReference>
<evidence type="ECO:0000256" key="6">
    <source>
        <dbReference type="ARBA" id="ARBA00023043"/>
    </source>
</evidence>
<dbReference type="Pfam" id="PF12796">
    <property type="entry name" value="Ank_2"/>
    <property type="match status" value="1"/>
</dbReference>
<dbReference type="AlphaFoldDB" id="A0AAW0YDF7"/>
<dbReference type="Pfam" id="PF08344">
    <property type="entry name" value="TRP_2"/>
    <property type="match status" value="1"/>
</dbReference>
<dbReference type="InterPro" id="IPR002153">
    <property type="entry name" value="TRPC_channel"/>
</dbReference>
<dbReference type="Gene3D" id="1.25.40.20">
    <property type="entry name" value="Ankyrin repeat-containing domain"/>
    <property type="match status" value="1"/>
</dbReference>
<feature type="compositionally biased region" description="Basic and acidic residues" evidence="11">
    <location>
        <begin position="1072"/>
        <end position="1085"/>
    </location>
</feature>
<keyword evidence="6 10" id="KW-0040">ANK repeat</keyword>
<accession>A0AAW0YDF7</accession>
<dbReference type="GO" id="GO:0070679">
    <property type="term" value="F:inositol 1,4,5 trisphosphate binding"/>
    <property type="evidence" value="ECO:0007669"/>
    <property type="project" value="TreeGrafter"/>
</dbReference>
<dbReference type="EMBL" id="JARKIK010000008">
    <property type="protein sequence ID" value="KAK8749884.1"/>
    <property type="molecule type" value="Genomic_DNA"/>
</dbReference>
<dbReference type="GO" id="GO:0051480">
    <property type="term" value="P:regulation of cytosolic calcium ion concentration"/>
    <property type="evidence" value="ECO:0007669"/>
    <property type="project" value="TreeGrafter"/>
</dbReference>
<keyword evidence="4" id="KW-0677">Repeat</keyword>
<dbReference type="Proteomes" id="UP001445076">
    <property type="component" value="Unassembled WGS sequence"/>
</dbReference>
<evidence type="ECO:0000256" key="3">
    <source>
        <dbReference type="ARBA" id="ARBA00022692"/>
    </source>
</evidence>
<organism evidence="14 15">
    <name type="scientific">Cherax quadricarinatus</name>
    <name type="common">Australian red claw crayfish</name>
    <dbReference type="NCBI Taxonomy" id="27406"/>
    <lineage>
        <taxon>Eukaryota</taxon>
        <taxon>Metazoa</taxon>
        <taxon>Ecdysozoa</taxon>
        <taxon>Arthropoda</taxon>
        <taxon>Crustacea</taxon>
        <taxon>Multicrustacea</taxon>
        <taxon>Malacostraca</taxon>
        <taxon>Eumalacostraca</taxon>
        <taxon>Eucarida</taxon>
        <taxon>Decapoda</taxon>
        <taxon>Pleocyemata</taxon>
        <taxon>Astacidea</taxon>
        <taxon>Parastacoidea</taxon>
        <taxon>Parastacidae</taxon>
        <taxon>Cherax</taxon>
    </lineage>
</organism>
<dbReference type="PROSITE" id="PS50297">
    <property type="entry name" value="ANK_REP_REGION"/>
    <property type="match status" value="1"/>
</dbReference>
<dbReference type="Pfam" id="PF00023">
    <property type="entry name" value="Ank"/>
    <property type="match status" value="1"/>
</dbReference>
<dbReference type="SMART" id="SM01420">
    <property type="entry name" value="TRP_2"/>
    <property type="match status" value="1"/>
</dbReference>
<proteinExistence type="predicted"/>
<comment type="caution">
    <text evidence="14">The sequence shown here is derived from an EMBL/GenBank/DDBJ whole genome shotgun (WGS) entry which is preliminary data.</text>
</comment>
<feature type="transmembrane region" description="Helical" evidence="12">
    <location>
        <begin position="569"/>
        <end position="595"/>
    </location>
</feature>
<evidence type="ECO:0000256" key="9">
    <source>
        <dbReference type="ARBA" id="ARBA00023303"/>
    </source>
</evidence>
<feature type="transmembrane region" description="Helical" evidence="12">
    <location>
        <begin position="658"/>
        <end position="683"/>
    </location>
</feature>
<sequence>MGVTEGQSGDYGNRLEVRASSPARPESPNIVVKIQEDLADLEKEDVEQILTDEEKRFLLYVERGDVPSVKHIIKKGMRENEKKEGSFNINCLDPLGRSALIISIENENMDMIEMLLKENIESRDALLFAISEEYVEGVEALLVHEENIHKPGDLYSWEKTNFERTTFTPDITPLILAAHRNNYEILKLLLDRGATLPMPHDVKCACDECLVSSADDSLRHSHSRINAYKALSSPSLICLSSKDPLVTAFTLSEDLENLAGLENEFMDDYTSLRQQVEEFSMALVEETRTITELEIMLNYDPEGVPYQHGDFMHLARLKDAVNNNQKSFVAHSNVQQLLARVWYDGMPGFKRRSLLHQVIDVAKIGCIFPIYCIAFVLCPNSSYGTAMKKPFIKFIVHSSCYCFFLLLLVVVSLRVETQVIELFGSQWMLELLRQYQREARGGFPSMVEILIVIFIFGFIWGEMRSLWEDGLAEYLKDLWNIVDYITNFFYMNWIFLRLTAFFLTQRAVSQGQDPYFPREMWPDFDPMLISEGMFGAGNILSFLKLVHIFSVNHHMGPLQIALGRMVIDIIKFFFIYTLVLFAFGCGLNQLLWYYADMDMRKCYSLPGGARNPTQENSCAIWRRFSNLFETSQSLFWASFGLVDLRVFELTGIKSYTRFWSMLIFGSYNVINVIVLLNLLIAMMSNSYAFICAKCDTEWKFARSRLWMSYFEEGRELPSPFNLVPNFGALVAMSKKVPRASFKHRQDTLRESQYQGVMRNLVRRYVTKEQRLTDDRSINEDDINEVKQDINSFKYEIVNILKINNWDTGTAHHKTETALGKKQQTRERRLLKGFNIGLVEGLDATLLAGVEKSLNALTSLHLKGKKKKDWNQMVRKSVKNRDHIGSTTTSIQRQNLREFTRQGSSKKWKSVQFYQKRGVFMGGEINKVMLNEVSKCRKAQLVPRYGRGWRALQSIQADGNLSRDGLESKIRKVSLSRDTSSIDTSSSCPSFSRQPPTPPLDREIPGSPSDTSKPQTAPSDISKLQTPSSDASTPQTAPSDASKHQKPPSGDSKPQTPPSDASKPQTPPFQTSKHPEENQKLSEAPKKSVPNGSLEKPAKPKPYQETKSSAARTSELAKTSAPEAMKPAATEPSELPQPLVPKPSEAPKPAATEQSKVSKPAAPKLPEALKPPATEQSDVSKPAAPKSSEVPKSQTAKPSPPAKEVTGVSLVSKQKKTGWL</sequence>
<dbReference type="GO" id="GO:0015279">
    <property type="term" value="F:store-operated calcium channel activity"/>
    <property type="evidence" value="ECO:0007669"/>
    <property type="project" value="TreeGrafter"/>
</dbReference>
<dbReference type="GO" id="GO:0005886">
    <property type="term" value="C:plasma membrane"/>
    <property type="evidence" value="ECO:0007669"/>
    <property type="project" value="TreeGrafter"/>
</dbReference>
<comment type="subcellular location">
    <subcellularLocation>
        <location evidence="1">Membrane</location>
        <topology evidence="1">Multi-pass membrane protein</topology>
    </subcellularLocation>
</comment>
<feature type="transmembrane region" description="Helical" evidence="12">
    <location>
        <begin position="481"/>
        <end position="503"/>
    </location>
</feature>
<evidence type="ECO:0000256" key="11">
    <source>
        <dbReference type="SAM" id="MobiDB-lite"/>
    </source>
</evidence>
<keyword evidence="2" id="KW-0813">Transport</keyword>
<reference evidence="14 15" key="1">
    <citation type="journal article" date="2024" name="BMC Genomics">
        <title>Genome assembly of redclaw crayfish (Cherax quadricarinatus) provides insights into its immune adaptation and hypoxia tolerance.</title>
        <authorList>
            <person name="Liu Z."/>
            <person name="Zheng J."/>
            <person name="Li H."/>
            <person name="Fang K."/>
            <person name="Wang S."/>
            <person name="He J."/>
            <person name="Zhou D."/>
            <person name="Weng S."/>
            <person name="Chi M."/>
            <person name="Gu Z."/>
            <person name="He J."/>
            <person name="Li F."/>
            <person name="Wang M."/>
        </authorList>
    </citation>
    <scope>NUCLEOTIDE SEQUENCE [LARGE SCALE GENOMIC DNA]</scope>
    <source>
        <strain evidence="14">ZL_2023a</strain>
    </source>
</reference>
<protein>
    <recommendedName>
        <fullName evidence="13">Transient receptor ion channel domain-containing protein</fullName>
    </recommendedName>
</protein>
<dbReference type="PROSITE" id="PS50088">
    <property type="entry name" value="ANK_REPEAT"/>
    <property type="match status" value="1"/>
</dbReference>
<dbReference type="InterPro" id="IPR013555">
    <property type="entry name" value="TRP_dom"/>
</dbReference>
<dbReference type="GO" id="GO:0034703">
    <property type="term" value="C:cation channel complex"/>
    <property type="evidence" value="ECO:0007669"/>
    <property type="project" value="TreeGrafter"/>
</dbReference>
<feature type="transmembrane region" description="Helical" evidence="12">
    <location>
        <begin position="441"/>
        <end position="461"/>
    </location>
</feature>
<keyword evidence="7" id="KW-0406">Ion transport</keyword>